<keyword evidence="2" id="KW-0472">Membrane</keyword>
<protein>
    <submittedName>
        <fullName evidence="3">Transmembrane protein 82-like</fullName>
    </submittedName>
</protein>
<feature type="transmembrane region" description="Helical" evidence="2">
    <location>
        <begin position="38"/>
        <end position="62"/>
    </location>
</feature>
<evidence type="ECO:0000313" key="4">
    <source>
        <dbReference type="Proteomes" id="UP000822369"/>
    </source>
</evidence>
<dbReference type="InterPro" id="IPR031648">
    <property type="entry name" value="TMEM82"/>
</dbReference>
<dbReference type="PANTHER" id="PTHR35257:SF1">
    <property type="entry name" value="TRANSMEMBRANE PROTEIN 82"/>
    <property type="match status" value="1"/>
</dbReference>
<keyword evidence="2 3" id="KW-0812">Transmembrane</keyword>
<dbReference type="KEGG" id="nfu:107395127"/>
<feature type="transmembrane region" description="Helical" evidence="2">
    <location>
        <begin position="114"/>
        <end position="134"/>
    </location>
</feature>
<comment type="caution">
    <text evidence="3">The sequence shown here is derived from an EMBL/GenBank/DDBJ whole genome shotgun (WGS) entry which is preliminary data.</text>
</comment>
<feature type="transmembrane region" description="Helical" evidence="2">
    <location>
        <begin position="224"/>
        <end position="245"/>
    </location>
</feature>
<dbReference type="Pfam" id="PF15816">
    <property type="entry name" value="TMEM82"/>
    <property type="match status" value="1"/>
</dbReference>
<feature type="transmembrane region" description="Helical" evidence="2">
    <location>
        <begin position="164"/>
        <end position="184"/>
    </location>
</feature>
<keyword evidence="2" id="KW-1133">Transmembrane helix</keyword>
<dbReference type="EMBL" id="JAAVVJ010000014">
    <property type="protein sequence ID" value="KAF7208888.1"/>
    <property type="molecule type" value="Genomic_DNA"/>
</dbReference>
<name>A0A9D2XVW1_NOTFU</name>
<proteinExistence type="predicted"/>
<dbReference type="AlphaFoldDB" id="A0A9D2XVW1"/>
<dbReference type="OMA" id="CGISVLY"/>
<evidence type="ECO:0000313" key="3">
    <source>
        <dbReference type="EMBL" id="KAF7208888.1"/>
    </source>
</evidence>
<sequence>MRIYYFIQSCSDSDRGSKRTSSKTRNPLRRKWRASLQFWCLTTLLSLVGLRVSSLIVLEFLLRAAFACMSTAQDSGVRGLDFLLIQSQFSLGCSLTCVLAFLHQGAPHSSLGLCLAAALSWAVASYSSSLWAHVARLYPLHSKQQYCGKCISLLTSGHTMLASLQRLVILTFAVAAVASTSVVYEHFLSHKDAMKFWTPLTLCYTMLVVYNQEEQHRLTVSETLLRTVVVRLGGLLVLMLAVGTWSDVLHVLVSFIGEGVCLLSSEDLLQAALKEEHETSFSKEERRFSPSTKTGKFLLDDS</sequence>
<reference evidence="3" key="1">
    <citation type="submission" date="2020-03" db="EMBL/GenBank/DDBJ databases">
        <title>Intra-Species Differences in Population Size shape Life History and Genome Evolution.</title>
        <authorList>
            <person name="Willemsen D."/>
            <person name="Cui R."/>
            <person name="Valenzano D.R."/>
        </authorList>
    </citation>
    <scope>NUCLEOTIDE SEQUENCE</scope>
    <source>
        <strain evidence="3">GRZ</strain>
        <tissue evidence="3">Whole</tissue>
    </source>
</reference>
<feature type="region of interest" description="Disordered" evidence="1">
    <location>
        <begin position="282"/>
        <end position="302"/>
    </location>
</feature>
<evidence type="ECO:0000256" key="1">
    <source>
        <dbReference type="SAM" id="MobiDB-lite"/>
    </source>
</evidence>
<dbReference type="Proteomes" id="UP000822369">
    <property type="component" value="Chromosome 14"/>
</dbReference>
<accession>A0A9D2XVW1</accession>
<feature type="transmembrane region" description="Helical" evidence="2">
    <location>
        <begin position="82"/>
        <end position="102"/>
    </location>
</feature>
<gene>
    <name evidence="3" type="ORF">G4P62_017663</name>
</gene>
<dbReference type="PANTHER" id="PTHR35257">
    <property type="entry name" value="TRANSMEMBRANE PROTEIN 82"/>
    <property type="match status" value="1"/>
</dbReference>
<organism evidence="3 4">
    <name type="scientific">Nothobranchius furzeri</name>
    <name type="common">Turquoise killifish</name>
    <dbReference type="NCBI Taxonomy" id="105023"/>
    <lineage>
        <taxon>Eukaryota</taxon>
        <taxon>Metazoa</taxon>
        <taxon>Chordata</taxon>
        <taxon>Craniata</taxon>
        <taxon>Vertebrata</taxon>
        <taxon>Euteleostomi</taxon>
        <taxon>Actinopterygii</taxon>
        <taxon>Neopterygii</taxon>
        <taxon>Teleostei</taxon>
        <taxon>Neoteleostei</taxon>
        <taxon>Acanthomorphata</taxon>
        <taxon>Ovalentaria</taxon>
        <taxon>Atherinomorphae</taxon>
        <taxon>Cyprinodontiformes</taxon>
        <taxon>Nothobranchiidae</taxon>
        <taxon>Nothobranchius</taxon>
    </lineage>
</organism>
<evidence type="ECO:0000256" key="2">
    <source>
        <dbReference type="SAM" id="Phobius"/>
    </source>
</evidence>